<sequence length="429" mass="47295">MSPPEGRVLLNLDEFMLRLGHISVLLEVALDLGGNEYRVIEELSQRLTRFVQVSDEDASHVAEYLLSKSLCDVVDESGSIVRRGKDRYPQLRVQTISDHTALWATDAGPPQVWWQDYMLSFPDVPSRVGAVTVGGKSGSKTGLSHIFDWAVLLDFVSRSADLTPEGRLVAKIRARSGDTNPYLIGLERVVYAWSFVRADFDVFKGLVLALAEVGKPIKKKDAAFIYAEIISGLAEESEKSRSMSSSQKQPLFDALADIERAARHGESPGSTSTAWHRTSSRMETLVDLGLLEKGSQSRSYEYFYMPTARLSDAARTIGSQTTYNAWVNENLIALFGPENLISGTPELTIELLNDAMTLITSGTPLVSIDRLSLSLAILAAEGGTKLNLNEVRTSILAFARQHPDVVRPSAGRYSRDAEFVSVRRRGALR</sequence>
<proteinExistence type="predicted"/>
<protein>
    <submittedName>
        <fullName evidence="1">Uncharacterized protein</fullName>
    </submittedName>
</protein>
<dbReference type="Proteomes" id="UP001058098">
    <property type="component" value="Chromosome"/>
</dbReference>
<organism evidence="1 2">
    <name type="scientific">Mesorhizobium onobrychidis</name>
    <dbReference type="NCBI Taxonomy" id="2775404"/>
    <lineage>
        <taxon>Bacteria</taxon>
        <taxon>Pseudomonadati</taxon>
        <taxon>Pseudomonadota</taxon>
        <taxon>Alphaproteobacteria</taxon>
        <taxon>Hyphomicrobiales</taxon>
        <taxon>Phyllobacteriaceae</taxon>
        <taxon>Mesorhizobium</taxon>
    </lineage>
</organism>
<reference evidence="1" key="1">
    <citation type="submission" date="2020-09" db="EMBL/GenBank/DDBJ databases">
        <title>Rhizobia associated with sainfoin plants.</title>
        <authorList>
            <person name="Asharfi S."/>
            <person name="Kuzmanovic N."/>
            <person name="Bunk B."/>
            <person name="Sproeer C."/>
            <person name="Becker M."/>
            <person name="Thuenen T."/>
        </authorList>
    </citation>
    <scope>NUCLEOTIDE SEQUENCE</scope>
    <source>
        <strain evidence="1">OM4</strain>
    </source>
</reference>
<evidence type="ECO:0000313" key="2">
    <source>
        <dbReference type="Proteomes" id="UP001058098"/>
    </source>
</evidence>
<dbReference type="RefSeq" id="WP_258121059.1">
    <property type="nucleotide sequence ID" value="NZ_CP062229.1"/>
</dbReference>
<evidence type="ECO:0000313" key="1">
    <source>
        <dbReference type="EMBL" id="UVC16137.1"/>
    </source>
</evidence>
<name>A0ABY5R1I2_9HYPH</name>
<dbReference type="EMBL" id="CP062229">
    <property type="protein sequence ID" value="UVC16137.1"/>
    <property type="molecule type" value="Genomic_DNA"/>
</dbReference>
<keyword evidence="2" id="KW-1185">Reference proteome</keyword>
<gene>
    <name evidence="1" type="ORF">IHQ72_02830</name>
</gene>
<accession>A0ABY5R1I2</accession>